<name>A0ABX5VK93_9MICO</name>
<evidence type="ECO:0000256" key="2">
    <source>
        <dbReference type="ARBA" id="ARBA00022475"/>
    </source>
</evidence>
<dbReference type="PROSITE" id="PS51779">
    <property type="entry name" value="POTRA"/>
    <property type="match status" value="1"/>
</dbReference>
<dbReference type="Gene3D" id="3.10.20.310">
    <property type="entry name" value="membrane protein fhac"/>
    <property type="match status" value="1"/>
</dbReference>
<keyword evidence="3" id="KW-0132">Cell division</keyword>
<dbReference type="InterPro" id="IPR013685">
    <property type="entry name" value="POTRA_FtsQ_type"/>
</dbReference>
<dbReference type="Proteomes" id="UP000313948">
    <property type="component" value="Chromosome"/>
</dbReference>
<comment type="subcellular location">
    <subcellularLocation>
        <location evidence="1">Membrane</location>
    </subcellularLocation>
</comment>
<feature type="compositionally biased region" description="Pro residues" evidence="8">
    <location>
        <begin position="1"/>
        <end position="17"/>
    </location>
</feature>
<evidence type="ECO:0000313" key="11">
    <source>
        <dbReference type="EMBL" id="QDB78862.1"/>
    </source>
</evidence>
<evidence type="ECO:0000256" key="8">
    <source>
        <dbReference type="SAM" id="MobiDB-lite"/>
    </source>
</evidence>
<protein>
    <submittedName>
        <fullName evidence="11">FtsQ-type POTRA domain-containing protein</fullName>
    </submittedName>
</protein>
<feature type="domain" description="POTRA" evidence="10">
    <location>
        <begin position="112"/>
        <end position="183"/>
    </location>
</feature>
<keyword evidence="6 9" id="KW-0472">Membrane</keyword>
<evidence type="ECO:0000256" key="3">
    <source>
        <dbReference type="ARBA" id="ARBA00022618"/>
    </source>
</evidence>
<keyword evidence="12" id="KW-1185">Reference proteome</keyword>
<sequence length="308" mass="32626">MRPPAQPRLPRPGPTPHVPVQEERGRTTVTPPAPRQQPAREPVPTERARRWLPVRQRPEDSRPAGPGFLERLAERTRAQRRLAWRKVLLAVGVLVTVGALAWALLASPLLALDVEQVTVSGAGEGTTVPVEAVMDVVMRHEGVPLTRLDTAGLTEQVGAITTVRSVDVSRSWPRGLSVQVTARVPVAAATAEEGLVLLDVDGVVVGSVAEPPDGLPRVTVPLSGERAGQTLEAVLAVLAQLPAELRAEVATAGATNPASITLELTDGARVLWGDVAESELKAAVLAVVRERPAAVYDVTVPRSPTLSD</sequence>
<dbReference type="Pfam" id="PF08478">
    <property type="entry name" value="POTRA_1"/>
    <property type="match status" value="1"/>
</dbReference>
<feature type="region of interest" description="Disordered" evidence="8">
    <location>
        <begin position="1"/>
        <end position="68"/>
    </location>
</feature>
<dbReference type="RefSeq" id="WP_139948181.1">
    <property type="nucleotide sequence ID" value="NZ_CP040899.1"/>
</dbReference>
<dbReference type="InterPro" id="IPR050487">
    <property type="entry name" value="FtsQ_DivIB"/>
</dbReference>
<dbReference type="InterPro" id="IPR005548">
    <property type="entry name" value="Cell_div_FtsQ/DivIB_C"/>
</dbReference>
<proteinExistence type="predicted"/>
<keyword evidence="5 9" id="KW-1133">Transmembrane helix</keyword>
<evidence type="ECO:0000256" key="6">
    <source>
        <dbReference type="ARBA" id="ARBA00023136"/>
    </source>
</evidence>
<accession>A0ABX5VK93</accession>
<feature type="transmembrane region" description="Helical" evidence="9">
    <location>
        <begin position="87"/>
        <end position="110"/>
    </location>
</feature>
<evidence type="ECO:0000256" key="4">
    <source>
        <dbReference type="ARBA" id="ARBA00022692"/>
    </source>
</evidence>
<evidence type="ECO:0000313" key="12">
    <source>
        <dbReference type="Proteomes" id="UP000313948"/>
    </source>
</evidence>
<evidence type="ECO:0000256" key="1">
    <source>
        <dbReference type="ARBA" id="ARBA00004370"/>
    </source>
</evidence>
<evidence type="ECO:0000256" key="5">
    <source>
        <dbReference type="ARBA" id="ARBA00022989"/>
    </source>
</evidence>
<dbReference type="EMBL" id="CP040899">
    <property type="protein sequence ID" value="QDB78862.1"/>
    <property type="molecule type" value="Genomic_DNA"/>
</dbReference>
<keyword evidence="4 9" id="KW-0812">Transmembrane</keyword>
<dbReference type="PANTHER" id="PTHR37820:SF1">
    <property type="entry name" value="CELL DIVISION PROTEIN FTSQ"/>
    <property type="match status" value="1"/>
</dbReference>
<dbReference type="Pfam" id="PF03799">
    <property type="entry name" value="FtsQ_DivIB_C"/>
    <property type="match status" value="1"/>
</dbReference>
<gene>
    <name evidence="11" type="ORF">FE251_05360</name>
</gene>
<organism evidence="11 12">
    <name type="scientific">Georgenia wutianyii</name>
    <dbReference type="NCBI Taxonomy" id="2585135"/>
    <lineage>
        <taxon>Bacteria</taxon>
        <taxon>Bacillati</taxon>
        <taxon>Actinomycetota</taxon>
        <taxon>Actinomycetes</taxon>
        <taxon>Micrococcales</taxon>
        <taxon>Bogoriellaceae</taxon>
        <taxon>Georgenia</taxon>
    </lineage>
</organism>
<evidence type="ECO:0000259" key="10">
    <source>
        <dbReference type="PROSITE" id="PS51779"/>
    </source>
</evidence>
<dbReference type="InterPro" id="IPR034746">
    <property type="entry name" value="POTRA"/>
</dbReference>
<evidence type="ECO:0000256" key="9">
    <source>
        <dbReference type="SAM" id="Phobius"/>
    </source>
</evidence>
<dbReference type="PANTHER" id="PTHR37820">
    <property type="entry name" value="CELL DIVISION PROTEIN DIVIB"/>
    <property type="match status" value="1"/>
</dbReference>
<evidence type="ECO:0000256" key="7">
    <source>
        <dbReference type="ARBA" id="ARBA00023306"/>
    </source>
</evidence>
<reference evidence="11 12" key="1">
    <citation type="submission" date="2019-05" db="EMBL/GenBank/DDBJ databases">
        <title>Georgenia *** sp. nov., and Georgenia *** sp. nov., isolated from the intestinal contents of plateau pika (Ochotona curzoniae) in the Qinghai-Tibet plateau of China.</title>
        <authorList>
            <person name="Tian Z."/>
        </authorList>
    </citation>
    <scope>NUCLEOTIDE SEQUENCE [LARGE SCALE GENOMIC DNA]</scope>
    <source>
        <strain evidence="11 12">Z294</strain>
    </source>
</reference>
<keyword evidence="7" id="KW-0131">Cell cycle</keyword>
<keyword evidence="2" id="KW-1003">Cell membrane</keyword>